<comment type="caution">
    <text evidence="1">The sequence shown here is derived from an EMBL/GenBank/DDBJ whole genome shotgun (WGS) entry which is preliminary data.</text>
</comment>
<protein>
    <submittedName>
        <fullName evidence="1">Uncharacterized protein</fullName>
    </submittedName>
</protein>
<dbReference type="RefSeq" id="WP_046109133.1">
    <property type="nucleotide sequence ID" value="NZ_JZEX01000119.1"/>
</dbReference>
<evidence type="ECO:0000313" key="1">
    <source>
        <dbReference type="EMBL" id="KKB11308.1"/>
    </source>
</evidence>
<dbReference type="EMBL" id="JZEX01000119">
    <property type="protein sequence ID" value="KKB11308.1"/>
    <property type="molecule type" value="Genomic_DNA"/>
</dbReference>
<accession>A0A0F5FR49</accession>
<gene>
    <name evidence="1" type="ORF">VE25_13410</name>
</gene>
<dbReference type="AlphaFoldDB" id="A0A0F5FR49"/>
<proteinExistence type="predicted"/>
<name>A0A0F5FR49_9HYPH</name>
<dbReference type="Proteomes" id="UP000033632">
    <property type="component" value="Unassembled WGS sequence"/>
</dbReference>
<organism evidence="1 2">
    <name type="scientific">Devosia geojensis</name>
    <dbReference type="NCBI Taxonomy" id="443610"/>
    <lineage>
        <taxon>Bacteria</taxon>
        <taxon>Pseudomonadati</taxon>
        <taxon>Pseudomonadota</taxon>
        <taxon>Alphaproteobacteria</taxon>
        <taxon>Hyphomicrobiales</taxon>
        <taxon>Devosiaceae</taxon>
        <taxon>Devosia</taxon>
    </lineage>
</organism>
<reference evidence="1 2" key="1">
    <citation type="submission" date="2015-03" db="EMBL/GenBank/DDBJ databases">
        <authorList>
            <person name="Hassan Y.I."/>
            <person name="Lepp D."/>
            <person name="Li X.-Z."/>
            <person name="Zhou T."/>
        </authorList>
    </citation>
    <scope>NUCLEOTIDE SEQUENCE [LARGE SCALE GENOMIC DNA]</scope>
    <source>
        <strain evidence="1 2">BD-c194</strain>
    </source>
</reference>
<dbReference type="STRING" id="443610.VE25_13410"/>
<sequence>MKEAALQRLEKFRRILPRLDLAPAEPGGPITVIIDPPIDELCEVTLRLTHANGRTYAQREVMLSPETDRIPLSPTRNLPEGDYDVIVTPPLAEYYSTSRIEHRIPISIATAPTRQSDIRPAP</sequence>
<dbReference type="PATRIC" id="fig|443610.3.peg.923"/>
<evidence type="ECO:0000313" key="2">
    <source>
        <dbReference type="Proteomes" id="UP000033632"/>
    </source>
</evidence>
<keyword evidence="2" id="KW-1185">Reference proteome</keyword>